<keyword evidence="1" id="KW-0732">Signal</keyword>
<dbReference type="EMBL" id="CP011125">
    <property type="protein sequence ID" value="AKF10213.1"/>
    <property type="molecule type" value="Genomic_DNA"/>
</dbReference>
<dbReference type="Proteomes" id="UP000034883">
    <property type="component" value="Chromosome"/>
</dbReference>
<reference evidence="2 3" key="1">
    <citation type="submission" date="2015-03" db="EMBL/GenBank/DDBJ databases">
        <title>Genome assembly of Sandaracinus amylolyticus DSM 53668.</title>
        <authorList>
            <person name="Sharma G."/>
            <person name="Subramanian S."/>
        </authorList>
    </citation>
    <scope>NUCLEOTIDE SEQUENCE [LARGE SCALE GENOMIC DNA]</scope>
    <source>
        <strain evidence="2 3">DSM 53668</strain>
    </source>
</reference>
<accession>A0A0F6YMF0</accession>
<organism evidence="2 3">
    <name type="scientific">Sandaracinus amylolyticus</name>
    <dbReference type="NCBI Taxonomy" id="927083"/>
    <lineage>
        <taxon>Bacteria</taxon>
        <taxon>Pseudomonadati</taxon>
        <taxon>Myxococcota</taxon>
        <taxon>Polyangia</taxon>
        <taxon>Polyangiales</taxon>
        <taxon>Sandaracinaceae</taxon>
        <taxon>Sandaracinus</taxon>
    </lineage>
</organism>
<keyword evidence="3" id="KW-1185">Reference proteome</keyword>
<evidence type="ECO:0000313" key="2">
    <source>
        <dbReference type="EMBL" id="AKF10213.1"/>
    </source>
</evidence>
<name>A0A0F6YMF0_9BACT</name>
<evidence type="ECO:0000256" key="1">
    <source>
        <dbReference type="SAM" id="SignalP"/>
    </source>
</evidence>
<sequence length="439" mass="46021">MRPALAAALVVLALIAPSRARAGNDDAVLLGNEAAMAGGAVSAVVSDGSATWYNPAGIAAVDRDTLDLSGSATMLRIADTPGLLRSATGAQANGGYYEFLGIPSAVTLVRRLDCITSLGLGIFVPQLTGHTDRVGLEELTPDYLARFQLTQQESSSTYYGGITLGVALAPNVRIGVTLYGTYRQFALTTQFFGGAERGGEDLVAFGVASLTSIQSVSIEVGAGIQWEIVPGVLFGASLRSPGLLLGSLYRVTSSSFAAGPDDLELDISDGSGLEPRIDMVTPARLRVGLAYRWDGGWIGIDGDVQHALVRPGIGVDREWVGGVRIGGRVQIDGTISMGAGLFTDLDATRAVGDYGQTQLDFFGGTYGLELRNPHRLGEGENAADIVFVNTFALRYAVGVGRIGGLQFDTMPEMGEGISIVEVDTQVHEISLHLGSALYF</sequence>
<dbReference type="Gene3D" id="2.40.160.60">
    <property type="entry name" value="Outer membrane protein transport protein (OMPP1/FadL/TodX)"/>
    <property type="match status" value="1"/>
</dbReference>
<dbReference type="SUPFAM" id="SSF56935">
    <property type="entry name" value="Porins"/>
    <property type="match status" value="1"/>
</dbReference>
<proteinExistence type="predicted"/>
<evidence type="ECO:0000313" key="3">
    <source>
        <dbReference type="Proteomes" id="UP000034883"/>
    </source>
</evidence>
<feature type="signal peptide" evidence="1">
    <location>
        <begin position="1"/>
        <end position="22"/>
    </location>
</feature>
<feature type="chain" id="PRO_5002513036" description="Long-chain fatty acid transport protein" evidence="1">
    <location>
        <begin position="23"/>
        <end position="439"/>
    </location>
</feature>
<evidence type="ECO:0008006" key="4">
    <source>
        <dbReference type="Google" id="ProtNLM"/>
    </source>
</evidence>
<protein>
    <recommendedName>
        <fullName evidence="4">Long-chain fatty acid transport protein</fullName>
    </recommendedName>
</protein>
<dbReference type="RefSeq" id="WP_053237198.1">
    <property type="nucleotide sequence ID" value="NZ_CP011125.1"/>
</dbReference>
<gene>
    <name evidence="2" type="ORF">DB32_007362</name>
</gene>
<dbReference type="AlphaFoldDB" id="A0A0F6YMF0"/>
<dbReference type="KEGG" id="samy:DB32_007362"/>